<name>A0A4C1Z3Y1_EUMVA</name>
<dbReference type="Proteomes" id="UP000299102">
    <property type="component" value="Unassembled WGS sequence"/>
</dbReference>
<dbReference type="AlphaFoldDB" id="A0A4C1Z3Y1"/>
<evidence type="ECO:0000313" key="2">
    <source>
        <dbReference type="Proteomes" id="UP000299102"/>
    </source>
</evidence>
<keyword evidence="2" id="KW-1185">Reference proteome</keyword>
<proteinExistence type="predicted"/>
<organism evidence="1 2">
    <name type="scientific">Eumeta variegata</name>
    <name type="common">Bagworm moth</name>
    <name type="synonym">Eumeta japonica</name>
    <dbReference type="NCBI Taxonomy" id="151549"/>
    <lineage>
        <taxon>Eukaryota</taxon>
        <taxon>Metazoa</taxon>
        <taxon>Ecdysozoa</taxon>
        <taxon>Arthropoda</taxon>
        <taxon>Hexapoda</taxon>
        <taxon>Insecta</taxon>
        <taxon>Pterygota</taxon>
        <taxon>Neoptera</taxon>
        <taxon>Endopterygota</taxon>
        <taxon>Lepidoptera</taxon>
        <taxon>Glossata</taxon>
        <taxon>Ditrysia</taxon>
        <taxon>Tineoidea</taxon>
        <taxon>Psychidae</taxon>
        <taxon>Oiketicinae</taxon>
        <taxon>Eumeta</taxon>
    </lineage>
</organism>
<accession>A0A4C1Z3Y1</accession>
<evidence type="ECO:0000313" key="1">
    <source>
        <dbReference type="EMBL" id="GBP81764.1"/>
    </source>
</evidence>
<comment type="caution">
    <text evidence="1">The sequence shown here is derived from an EMBL/GenBank/DDBJ whole genome shotgun (WGS) entry which is preliminary data.</text>
</comment>
<protein>
    <submittedName>
        <fullName evidence="1">Uncharacterized protein</fullName>
    </submittedName>
</protein>
<gene>
    <name evidence="1" type="ORF">EVAR_90991_1</name>
</gene>
<reference evidence="1 2" key="1">
    <citation type="journal article" date="2019" name="Commun. Biol.">
        <title>The bagworm genome reveals a unique fibroin gene that provides high tensile strength.</title>
        <authorList>
            <person name="Kono N."/>
            <person name="Nakamura H."/>
            <person name="Ohtoshi R."/>
            <person name="Tomita M."/>
            <person name="Numata K."/>
            <person name="Arakawa K."/>
        </authorList>
    </citation>
    <scope>NUCLEOTIDE SEQUENCE [LARGE SCALE GENOMIC DNA]</scope>
</reference>
<dbReference type="EMBL" id="BGZK01001529">
    <property type="protein sequence ID" value="GBP81764.1"/>
    <property type="molecule type" value="Genomic_DNA"/>
</dbReference>
<sequence>MRSMLGNKYIMTILEYASRYVIPKAIPQVTAEEERPRRRNRVRARRADGRVAELLAGMDARGLNAAAQLTLRGIPHTRIRAEPGTMERGSKEH</sequence>